<feature type="region of interest" description="Disordered" evidence="1">
    <location>
        <begin position="346"/>
        <end position="371"/>
    </location>
</feature>
<organism evidence="2 3">
    <name type="scientific">Liquidambar formosana</name>
    <name type="common">Formosan gum</name>
    <dbReference type="NCBI Taxonomy" id="63359"/>
    <lineage>
        <taxon>Eukaryota</taxon>
        <taxon>Viridiplantae</taxon>
        <taxon>Streptophyta</taxon>
        <taxon>Embryophyta</taxon>
        <taxon>Tracheophyta</taxon>
        <taxon>Spermatophyta</taxon>
        <taxon>Magnoliopsida</taxon>
        <taxon>eudicotyledons</taxon>
        <taxon>Gunneridae</taxon>
        <taxon>Pentapetalae</taxon>
        <taxon>Saxifragales</taxon>
        <taxon>Altingiaceae</taxon>
        <taxon>Liquidambar</taxon>
    </lineage>
</organism>
<evidence type="ECO:0000313" key="3">
    <source>
        <dbReference type="Proteomes" id="UP001415857"/>
    </source>
</evidence>
<protein>
    <submittedName>
        <fullName evidence="2">Uncharacterized protein</fullName>
    </submittedName>
</protein>
<feature type="compositionally biased region" description="Basic and acidic residues" evidence="1">
    <location>
        <begin position="346"/>
        <end position="364"/>
    </location>
</feature>
<proteinExistence type="predicted"/>
<keyword evidence="3" id="KW-1185">Reference proteome</keyword>
<dbReference type="PANTHER" id="PTHR34285:SF6">
    <property type="entry name" value="TRANSMEMBRANE PROTEIN"/>
    <property type="match status" value="1"/>
</dbReference>
<sequence length="385" mass="42149">MKLSLKARDEQQHQNPLFRAKIPITIVGFPFISGIIAGDSSDLSFNLSTNFPTGPSLKLSYTPNSTTTTTSATSSAATSATTPFSLSLKSGVGLFGSPHNSPLIISAHFNLFSNPNPSFSLQIKPQFGDFSLRKTTHSNPNPKSSNESHLDGGIGNGFVPETPMVWTDLAMESCDGKDGFPNRNPIANAGIGFAPERPLVWRDLKMDSCNGKDGIFSGVAVRARTALPVTSRLAVNFRWGLNFPSDLGKKLPFLTVDKVGIERVGEVKEVKKKSFESDVGDLELLKGMCFWMGRDLEVLQKENREMKQYLEEMRLGVTARNRHCENGGVGKNALPTYVENSGDFEKWRSKKSGGEENVRRETKKSVNRVSNVESELQKAIKAVSS</sequence>
<name>A0AAP0N7T4_LIQFO</name>
<dbReference type="EMBL" id="JBBPBK010000048">
    <property type="protein sequence ID" value="KAK9266916.1"/>
    <property type="molecule type" value="Genomic_DNA"/>
</dbReference>
<evidence type="ECO:0000256" key="1">
    <source>
        <dbReference type="SAM" id="MobiDB-lite"/>
    </source>
</evidence>
<reference evidence="2 3" key="1">
    <citation type="journal article" date="2024" name="Plant J.">
        <title>Genome sequences and population genomics reveal climatic adaptation and genomic divergence between two closely related sweetgum species.</title>
        <authorList>
            <person name="Xu W.Q."/>
            <person name="Ren C.Q."/>
            <person name="Zhang X.Y."/>
            <person name="Comes H.P."/>
            <person name="Liu X.H."/>
            <person name="Li Y.G."/>
            <person name="Kettle C.J."/>
            <person name="Jalonen R."/>
            <person name="Gaisberger H."/>
            <person name="Ma Y.Z."/>
            <person name="Qiu Y.X."/>
        </authorList>
    </citation>
    <scope>NUCLEOTIDE SEQUENCE [LARGE SCALE GENOMIC DNA]</scope>
    <source>
        <strain evidence="2">Hangzhou</strain>
    </source>
</reference>
<evidence type="ECO:0000313" key="2">
    <source>
        <dbReference type="EMBL" id="KAK9266916.1"/>
    </source>
</evidence>
<accession>A0AAP0N7T4</accession>
<gene>
    <name evidence="2" type="ORF">L1049_027175</name>
</gene>
<dbReference type="PANTHER" id="PTHR34285">
    <property type="entry name" value="OS08G0510800 PROTEIN"/>
    <property type="match status" value="1"/>
</dbReference>
<dbReference type="AlphaFoldDB" id="A0AAP0N7T4"/>
<comment type="caution">
    <text evidence="2">The sequence shown here is derived from an EMBL/GenBank/DDBJ whole genome shotgun (WGS) entry which is preliminary data.</text>
</comment>
<dbReference type="Proteomes" id="UP001415857">
    <property type="component" value="Unassembled WGS sequence"/>
</dbReference>